<organism evidence="10 11">
    <name type="scientific">Coptis chinensis</name>
    <dbReference type="NCBI Taxonomy" id="261450"/>
    <lineage>
        <taxon>Eukaryota</taxon>
        <taxon>Viridiplantae</taxon>
        <taxon>Streptophyta</taxon>
        <taxon>Embryophyta</taxon>
        <taxon>Tracheophyta</taxon>
        <taxon>Spermatophyta</taxon>
        <taxon>Magnoliopsida</taxon>
        <taxon>Ranunculales</taxon>
        <taxon>Ranunculaceae</taxon>
        <taxon>Coptidoideae</taxon>
        <taxon>Coptis</taxon>
    </lineage>
</organism>
<evidence type="ECO:0000256" key="3">
    <source>
        <dbReference type="ARBA" id="ARBA00022679"/>
    </source>
</evidence>
<dbReference type="Proteomes" id="UP000631114">
    <property type="component" value="Unassembled WGS sequence"/>
</dbReference>
<keyword evidence="6" id="KW-0067">ATP-binding</keyword>
<dbReference type="Pfam" id="PF00069">
    <property type="entry name" value="Pkinase"/>
    <property type="match status" value="1"/>
</dbReference>
<evidence type="ECO:0000256" key="5">
    <source>
        <dbReference type="ARBA" id="ARBA00022777"/>
    </source>
</evidence>
<dbReference type="InterPro" id="IPR052059">
    <property type="entry name" value="CR_Ser/Thr_kinase"/>
</dbReference>
<keyword evidence="3" id="KW-0808">Transferase</keyword>
<keyword evidence="2" id="KW-0723">Serine/threonine-protein kinase</keyword>
<dbReference type="PROSITE" id="PS00108">
    <property type="entry name" value="PROTEIN_KINASE_ST"/>
    <property type="match status" value="1"/>
</dbReference>
<feature type="non-terminal residue" evidence="10">
    <location>
        <position position="1"/>
    </location>
</feature>
<dbReference type="InterPro" id="IPR000719">
    <property type="entry name" value="Prot_kinase_dom"/>
</dbReference>
<dbReference type="InterPro" id="IPR008271">
    <property type="entry name" value="Ser/Thr_kinase_AS"/>
</dbReference>
<dbReference type="GO" id="GO:0005524">
    <property type="term" value="F:ATP binding"/>
    <property type="evidence" value="ECO:0007669"/>
    <property type="project" value="UniProtKB-KW"/>
</dbReference>
<gene>
    <name evidence="10" type="ORF">IFM89_016827</name>
</gene>
<dbReference type="SMART" id="SM00220">
    <property type="entry name" value="S_TKc"/>
    <property type="match status" value="1"/>
</dbReference>
<keyword evidence="5" id="KW-0418">Kinase</keyword>
<name>A0A835LEH5_9MAGN</name>
<evidence type="ECO:0000256" key="4">
    <source>
        <dbReference type="ARBA" id="ARBA00022741"/>
    </source>
</evidence>
<dbReference type="FunFam" id="1.10.510.10:FF:001023">
    <property type="entry name" value="Os07g0541700 protein"/>
    <property type="match status" value="1"/>
</dbReference>
<evidence type="ECO:0000256" key="7">
    <source>
        <dbReference type="ARBA" id="ARBA00047899"/>
    </source>
</evidence>
<accession>A0A835LEH5</accession>
<dbReference type="EC" id="2.7.11.1" evidence="1"/>
<evidence type="ECO:0000259" key="9">
    <source>
        <dbReference type="PROSITE" id="PS50011"/>
    </source>
</evidence>
<dbReference type="PROSITE" id="PS50011">
    <property type="entry name" value="PROTEIN_KINASE_DOM"/>
    <property type="match status" value="1"/>
</dbReference>
<proteinExistence type="predicted"/>
<evidence type="ECO:0000256" key="6">
    <source>
        <dbReference type="ARBA" id="ARBA00022840"/>
    </source>
</evidence>
<evidence type="ECO:0000256" key="1">
    <source>
        <dbReference type="ARBA" id="ARBA00012513"/>
    </source>
</evidence>
<dbReference type="GO" id="GO:0004674">
    <property type="term" value="F:protein serine/threonine kinase activity"/>
    <property type="evidence" value="ECO:0007669"/>
    <property type="project" value="UniProtKB-KW"/>
</dbReference>
<evidence type="ECO:0000256" key="2">
    <source>
        <dbReference type="ARBA" id="ARBA00022527"/>
    </source>
</evidence>
<dbReference type="EMBL" id="JADFTS010000009">
    <property type="protein sequence ID" value="KAF9588864.1"/>
    <property type="molecule type" value="Genomic_DNA"/>
</dbReference>
<dbReference type="InterPro" id="IPR011009">
    <property type="entry name" value="Kinase-like_dom_sf"/>
</dbReference>
<comment type="caution">
    <text evidence="10">The sequence shown here is derived from an EMBL/GenBank/DDBJ whole genome shotgun (WGS) entry which is preliminary data.</text>
</comment>
<evidence type="ECO:0000313" key="10">
    <source>
        <dbReference type="EMBL" id="KAF9588864.1"/>
    </source>
</evidence>
<protein>
    <recommendedName>
        <fullName evidence="1">non-specific serine/threonine protein kinase</fullName>
        <ecNumber evidence="1">2.7.11.1</ecNumber>
    </recommendedName>
</protein>
<comment type="catalytic activity">
    <reaction evidence="7">
        <text>L-threonyl-[protein] + ATP = O-phospho-L-threonyl-[protein] + ADP + H(+)</text>
        <dbReference type="Rhea" id="RHEA:46608"/>
        <dbReference type="Rhea" id="RHEA-COMP:11060"/>
        <dbReference type="Rhea" id="RHEA-COMP:11605"/>
        <dbReference type="ChEBI" id="CHEBI:15378"/>
        <dbReference type="ChEBI" id="CHEBI:30013"/>
        <dbReference type="ChEBI" id="CHEBI:30616"/>
        <dbReference type="ChEBI" id="CHEBI:61977"/>
        <dbReference type="ChEBI" id="CHEBI:456216"/>
        <dbReference type="EC" id="2.7.11.1"/>
    </reaction>
</comment>
<dbReference type="AlphaFoldDB" id="A0A835LEH5"/>
<dbReference type="OrthoDB" id="4062651at2759"/>
<reference evidence="10 11" key="1">
    <citation type="submission" date="2020-10" db="EMBL/GenBank/DDBJ databases">
        <title>The Coptis chinensis genome and diversification of protoberbering-type alkaloids.</title>
        <authorList>
            <person name="Wang B."/>
            <person name="Shu S."/>
            <person name="Song C."/>
            <person name="Liu Y."/>
        </authorList>
    </citation>
    <scope>NUCLEOTIDE SEQUENCE [LARGE SCALE GENOMIC DNA]</scope>
    <source>
        <strain evidence="10">HL-2020</strain>
        <tissue evidence="10">Leaf</tissue>
    </source>
</reference>
<keyword evidence="4" id="KW-0547">Nucleotide-binding</keyword>
<evidence type="ECO:0000313" key="11">
    <source>
        <dbReference type="Proteomes" id="UP000631114"/>
    </source>
</evidence>
<dbReference type="PANTHER" id="PTHR47973">
    <property type="entry name" value="CYSTEINE-RICH RECEPTOR-LIKE PROTEIN KINASE 3"/>
    <property type="match status" value="1"/>
</dbReference>
<dbReference type="Gene3D" id="1.10.510.10">
    <property type="entry name" value="Transferase(Phosphotransferase) domain 1"/>
    <property type="match status" value="1"/>
</dbReference>
<feature type="domain" description="Protein kinase" evidence="9">
    <location>
        <begin position="1"/>
        <end position="270"/>
    </location>
</feature>
<sequence length="270" mass="30602">TVRGTMRLIWGAEFEVIEAPLEGEMLVRQSPLFLRTSSIRHYNMPLDHLTLPTRLVREDSGQYTSGLGHKTRGVVGLRLFGTRKSSVYEFLPNGELRSGSYLITNETTLVASLLINILKMKLSFNFESHKQQIHRSRGKTLNWKKRSKIIKGTAEGMIYLHENSKIIIIHRDIKASNLLLDSKHRAEIADFGLARSFQDDKSHISTAIAGTLGYMAPEYLSHGQLTEKVDVYSYGVLLIEIVTRRQNNMSKTSDYSDILVTEVSLLKSSY</sequence>
<dbReference type="SUPFAM" id="SSF56112">
    <property type="entry name" value="Protein kinase-like (PK-like)"/>
    <property type="match status" value="1"/>
</dbReference>
<keyword evidence="11" id="KW-1185">Reference proteome</keyword>
<evidence type="ECO:0000256" key="8">
    <source>
        <dbReference type="ARBA" id="ARBA00048679"/>
    </source>
</evidence>
<comment type="catalytic activity">
    <reaction evidence="8">
        <text>L-seryl-[protein] + ATP = O-phospho-L-seryl-[protein] + ADP + H(+)</text>
        <dbReference type="Rhea" id="RHEA:17989"/>
        <dbReference type="Rhea" id="RHEA-COMP:9863"/>
        <dbReference type="Rhea" id="RHEA-COMP:11604"/>
        <dbReference type="ChEBI" id="CHEBI:15378"/>
        <dbReference type="ChEBI" id="CHEBI:29999"/>
        <dbReference type="ChEBI" id="CHEBI:30616"/>
        <dbReference type="ChEBI" id="CHEBI:83421"/>
        <dbReference type="ChEBI" id="CHEBI:456216"/>
        <dbReference type="EC" id="2.7.11.1"/>
    </reaction>
</comment>